<proteinExistence type="predicted"/>
<dbReference type="EMBL" id="BRYB01005051">
    <property type="protein sequence ID" value="GMI19831.1"/>
    <property type="molecule type" value="Genomic_DNA"/>
</dbReference>
<reference evidence="1 2" key="1">
    <citation type="journal article" date="2023" name="Commun. Biol.">
        <title>Genome analysis of Parmales, the sister group of diatoms, reveals the evolutionary specialization of diatoms from phago-mixotrophs to photoautotrophs.</title>
        <authorList>
            <person name="Ban H."/>
            <person name="Sato S."/>
            <person name="Yoshikawa S."/>
            <person name="Yamada K."/>
            <person name="Nakamura Y."/>
            <person name="Ichinomiya M."/>
            <person name="Sato N."/>
            <person name="Blanc-Mathieu R."/>
            <person name="Endo H."/>
            <person name="Kuwata A."/>
            <person name="Ogata H."/>
        </authorList>
    </citation>
    <scope>NUCLEOTIDE SEQUENCE [LARGE SCALE GENOMIC DNA]</scope>
</reference>
<evidence type="ECO:0000313" key="2">
    <source>
        <dbReference type="Proteomes" id="UP001165060"/>
    </source>
</evidence>
<feature type="non-terminal residue" evidence="1">
    <location>
        <position position="1"/>
    </location>
</feature>
<protein>
    <submittedName>
        <fullName evidence="1">Uncharacterized protein</fullName>
    </submittedName>
</protein>
<comment type="caution">
    <text evidence="1">The sequence shown here is derived from an EMBL/GenBank/DDBJ whole genome shotgun (WGS) entry which is preliminary data.</text>
</comment>
<evidence type="ECO:0000313" key="1">
    <source>
        <dbReference type="EMBL" id="GMI19831.1"/>
    </source>
</evidence>
<organism evidence="1 2">
    <name type="scientific">Tetraparma gracilis</name>
    <dbReference type="NCBI Taxonomy" id="2962635"/>
    <lineage>
        <taxon>Eukaryota</taxon>
        <taxon>Sar</taxon>
        <taxon>Stramenopiles</taxon>
        <taxon>Ochrophyta</taxon>
        <taxon>Bolidophyceae</taxon>
        <taxon>Parmales</taxon>
        <taxon>Triparmaceae</taxon>
        <taxon>Tetraparma</taxon>
    </lineage>
</organism>
<accession>A0ABQ6M5L2</accession>
<dbReference type="Proteomes" id="UP001165060">
    <property type="component" value="Unassembled WGS sequence"/>
</dbReference>
<sequence>LNRISLEFHDPLVMALMFECLKNHKTVKIVTVKNKFKLKAGKAKFEQPPDLHVNVDIGDGWLCEVQFLFRDILLIKKELHKFYDVNRATSEMDVAGPLFSQLPEDKPEADDLATGAVAAQEGELDAALAQKVGEFEAFKKASAAALAEKDAALAEKDAALAEKDSALAVKDAALAEKDAALSEKDAALAAALSEKDTA</sequence>
<name>A0ABQ6M5L2_9STRA</name>
<gene>
    <name evidence="1" type="ORF">TeGR_g6542</name>
</gene>
<keyword evidence="2" id="KW-1185">Reference proteome</keyword>